<dbReference type="PANTHER" id="PTHR38797">
    <property type="entry name" value="NUCLEAR PORE COMPLEX PROTEIN NUP85-RELATED"/>
    <property type="match status" value="1"/>
</dbReference>
<dbReference type="InParanoid" id="A0A1Y2LLS2"/>
<keyword evidence="2" id="KW-1185">Reference proteome</keyword>
<evidence type="ECO:0000313" key="2">
    <source>
        <dbReference type="Proteomes" id="UP000193240"/>
    </source>
</evidence>
<protein>
    <submittedName>
        <fullName evidence="1">Uncharacterized protein</fullName>
    </submittedName>
</protein>
<gene>
    <name evidence="1" type="ORF">B5807_09254</name>
</gene>
<dbReference type="Proteomes" id="UP000193240">
    <property type="component" value="Unassembled WGS sequence"/>
</dbReference>
<sequence>MPRNSSHDEWRALQAASSDIFVATDEMYMNFNDRIQDENIPATVCAKYYVDHTFSLTATTGDKEELKDFVAYFGGILVELAARTHYRNMAVRTKLVEFVWELQKAVIKDPLTGEPLQLYEEQESVIWKDLPGFRLACAEENISFVPSDPTNTQREMERWKNMSAFWAHQSSSPSTWHGNAALGAFYDAFGPFEEHKQIGNRDFLLQTACIYLIYGMEWIWPRVQAGTEYWERKKWEWWKRNLKYTQGFDNEEETKTLIGEALSVMGKAEESQRL</sequence>
<dbReference type="Pfam" id="PF12311">
    <property type="entry name" value="DUF3632"/>
    <property type="match status" value="1"/>
</dbReference>
<accession>A0A1Y2LLS2</accession>
<dbReference type="STRING" id="105696.A0A1Y2LLS2"/>
<reference evidence="1 2" key="1">
    <citation type="journal article" date="2017" name="Genome Announc.">
        <title>Genome sequence of the saprophytic ascomycete Epicoccum nigrum ICMP 19927 strain isolated from New Zealand.</title>
        <authorList>
            <person name="Fokin M."/>
            <person name="Fleetwood D."/>
            <person name="Weir B.S."/>
            <person name="Villas-Boas S.G."/>
        </authorList>
    </citation>
    <scope>NUCLEOTIDE SEQUENCE [LARGE SCALE GENOMIC DNA]</scope>
    <source>
        <strain evidence="1 2">ICMP 19927</strain>
    </source>
</reference>
<dbReference type="InterPro" id="IPR053204">
    <property type="entry name" value="Oxopyrrolidines_Biosynth-assoc"/>
</dbReference>
<dbReference type="EMBL" id="KZ107855">
    <property type="protein sequence ID" value="OSS44923.1"/>
    <property type="molecule type" value="Genomic_DNA"/>
</dbReference>
<dbReference type="AlphaFoldDB" id="A0A1Y2LLS2"/>
<dbReference type="PANTHER" id="PTHR38797:SF6">
    <property type="match status" value="1"/>
</dbReference>
<name>A0A1Y2LLS2_EPING</name>
<organism evidence="1 2">
    <name type="scientific">Epicoccum nigrum</name>
    <name type="common">Soil fungus</name>
    <name type="synonym">Epicoccum purpurascens</name>
    <dbReference type="NCBI Taxonomy" id="105696"/>
    <lineage>
        <taxon>Eukaryota</taxon>
        <taxon>Fungi</taxon>
        <taxon>Dikarya</taxon>
        <taxon>Ascomycota</taxon>
        <taxon>Pezizomycotina</taxon>
        <taxon>Dothideomycetes</taxon>
        <taxon>Pleosporomycetidae</taxon>
        <taxon>Pleosporales</taxon>
        <taxon>Pleosporineae</taxon>
        <taxon>Didymellaceae</taxon>
        <taxon>Epicoccum</taxon>
    </lineage>
</organism>
<proteinExistence type="predicted"/>
<dbReference type="InterPro" id="IPR022085">
    <property type="entry name" value="OpdG"/>
</dbReference>
<evidence type="ECO:0000313" key="1">
    <source>
        <dbReference type="EMBL" id="OSS44923.1"/>
    </source>
</evidence>